<evidence type="ECO:0000256" key="2">
    <source>
        <dbReference type="ARBA" id="ARBA00004533"/>
    </source>
</evidence>
<dbReference type="InterPro" id="IPR005467">
    <property type="entry name" value="His_kinase_dom"/>
</dbReference>
<gene>
    <name evidence="16" type="ordered locus">VV1711</name>
</gene>
<keyword evidence="12" id="KW-0175">Coiled coil</keyword>
<dbReference type="HOGENOM" id="CLU_000445_89_21_6"/>
<feature type="coiled-coil region" evidence="12">
    <location>
        <begin position="419"/>
        <end position="467"/>
    </location>
</feature>
<dbReference type="EMBL" id="BA000037">
    <property type="protein sequence ID" value="BAC94475.1"/>
    <property type="molecule type" value="Genomic_DNA"/>
</dbReference>
<feature type="domain" description="HAMP" evidence="15">
    <location>
        <begin position="373"/>
        <end position="427"/>
    </location>
</feature>
<dbReference type="SUPFAM" id="SSF103190">
    <property type="entry name" value="Sensory domain-like"/>
    <property type="match status" value="1"/>
</dbReference>
<dbReference type="EC" id="2.7.13.3" evidence="4"/>
<evidence type="ECO:0000256" key="9">
    <source>
        <dbReference type="ARBA" id="ARBA00022777"/>
    </source>
</evidence>
<dbReference type="SMART" id="SM00388">
    <property type="entry name" value="HisKA"/>
    <property type="match status" value="1"/>
</dbReference>
<name>Q7MKR7_VIBVY</name>
<dbReference type="Gene3D" id="3.30.565.10">
    <property type="entry name" value="Histidine kinase-like ATPase, C-terminal domain"/>
    <property type="match status" value="1"/>
</dbReference>
<dbReference type="eggNOG" id="COG4191">
    <property type="taxonomic scope" value="Bacteria"/>
</dbReference>
<dbReference type="Pfam" id="PF00512">
    <property type="entry name" value="HisKA"/>
    <property type="match status" value="1"/>
</dbReference>
<evidence type="ECO:0000256" key="12">
    <source>
        <dbReference type="SAM" id="Coils"/>
    </source>
</evidence>
<evidence type="ECO:0000313" key="17">
    <source>
        <dbReference type="Proteomes" id="UP000002675"/>
    </source>
</evidence>
<evidence type="ECO:0000256" key="3">
    <source>
        <dbReference type="ARBA" id="ARBA00004651"/>
    </source>
</evidence>
<comment type="subcellular location">
    <subcellularLocation>
        <location evidence="2">Cell inner membrane</location>
    </subcellularLocation>
    <subcellularLocation>
        <location evidence="3">Cell membrane</location>
        <topology evidence="3">Multi-pass membrane protein</topology>
    </subcellularLocation>
</comment>
<dbReference type="InterPro" id="IPR003661">
    <property type="entry name" value="HisK_dim/P_dom"/>
</dbReference>
<organism evidence="16 17">
    <name type="scientific">Vibrio vulnificus (strain YJ016)</name>
    <dbReference type="NCBI Taxonomy" id="196600"/>
    <lineage>
        <taxon>Bacteria</taxon>
        <taxon>Pseudomonadati</taxon>
        <taxon>Pseudomonadota</taxon>
        <taxon>Gammaproteobacteria</taxon>
        <taxon>Vibrionales</taxon>
        <taxon>Vibrionaceae</taxon>
        <taxon>Vibrio</taxon>
    </lineage>
</organism>
<dbReference type="KEGG" id="vvy:VV1711"/>
<dbReference type="PRINTS" id="PR00344">
    <property type="entry name" value="BCTRLSENSOR"/>
</dbReference>
<dbReference type="PANTHER" id="PTHR43065:SF22">
    <property type="entry name" value="HISTIDINE KINASE"/>
    <property type="match status" value="1"/>
</dbReference>
<dbReference type="PANTHER" id="PTHR43065">
    <property type="entry name" value="SENSOR HISTIDINE KINASE"/>
    <property type="match status" value="1"/>
</dbReference>
<evidence type="ECO:0000256" key="10">
    <source>
        <dbReference type="ARBA" id="ARBA00022989"/>
    </source>
</evidence>
<dbReference type="GO" id="GO:0005886">
    <property type="term" value="C:plasma membrane"/>
    <property type="evidence" value="ECO:0007669"/>
    <property type="project" value="UniProtKB-SubCell"/>
</dbReference>
<dbReference type="InterPro" id="IPR036890">
    <property type="entry name" value="HATPase_C_sf"/>
</dbReference>
<dbReference type="AlphaFoldDB" id="Q7MKR7"/>
<dbReference type="InterPro" id="IPR036097">
    <property type="entry name" value="HisK_dim/P_sf"/>
</dbReference>
<dbReference type="SMART" id="SM00387">
    <property type="entry name" value="HATPase_c"/>
    <property type="match status" value="1"/>
</dbReference>
<dbReference type="SUPFAM" id="SSF55874">
    <property type="entry name" value="ATPase domain of HSP90 chaperone/DNA topoisomerase II/histidine kinase"/>
    <property type="match status" value="1"/>
</dbReference>
<dbReference type="InterPro" id="IPR033463">
    <property type="entry name" value="sCache_3"/>
</dbReference>
<evidence type="ECO:0000256" key="1">
    <source>
        <dbReference type="ARBA" id="ARBA00000085"/>
    </source>
</evidence>
<dbReference type="InterPro" id="IPR029151">
    <property type="entry name" value="Sensor-like_sf"/>
</dbReference>
<accession>Q7MKR7</accession>
<keyword evidence="5" id="KW-1003">Cell membrane</keyword>
<dbReference type="Gene3D" id="6.10.340.10">
    <property type="match status" value="1"/>
</dbReference>
<dbReference type="Pfam" id="PF17202">
    <property type="entry name" value="sCache_3_3"/>
    <property type="match status" value="1"/>
</dbReference>
<evidence type="ECO:0000313" key="16">
    <source>
        <dbReference type="EMBL" id="BAC94475.1"/>
    </source>
</evidence>
<keyword evidence="6" id="KW-0597">Phosphoprotein</keyword>
<dbReference type="Gene3D" id="1.10.287.130">
    <property type="match status" value="1"/>
</dbReference>
<dbReference type="Proteomes" id="UP000002675">
    <property type="component" value="Chromosome I"/>
</dbReference>
<evidence type="ECO:0000256" key="13">
    <source>
        <dbReference type="SAM" id="Phobius"/>
    </source>
</evidence>
<evidence type="ECO:0000256" key="6">
    <source>
        <dbReference type="ARBA" id="ARBA00022553"/>
    </source>
</evidence>
<dbReference type="STRING" id="672.VV93_v1c16030"/>
<keyword evidence="8 13" id="KW-0812">Transmembrane</keyword>
<dbReference type="Pfam" id="PF02518">
    <property type="entry name" value="HATPase_c"/>
    <property type="match status" value="1"/>
</dbReference>
<proteinExistence type="predicted"/>
<evidence type="ECO:0000259" key="14">
    <source>
        <dbReference type="PROSITE" id="PS50109"/>
    </source>
</evidence>
<dbReference type="PROSITE" id="PS50109">
    <property type="entry name" value="HIS_KIN"/>
    <property type="match status" value="1"/>
</dbReference>
<dbReference type="SUPFAM" id="SSF47384">
    <property type="entry name" value="Homodimeric domain of signal transducing histidine kinase"/>
    <property type="match status" value="1"/>
</dbReference>
<comment type="catalytic activity">
    <reaction evidence="1">
        <text>ATP + protein L-histidine = ADP + protein N-phospho-L-histidine.</text>
        <dbReference type="EC" id="2.7.13.3"/>
    </reaction>
</comment>
<dbReference type="PROSITE" id="PS50885">
    <property type="entry name" value="HAMP"/>
    <property type="match status" value="1"/>
</dbReference>
<evidence type="ECO:0000256" key="5">
    <source>
        <dbReference type="ARBA" id="ARBA00022475"/>
    </source>
</evidence>
<evidence type="ECO:0000256" key="7">
    <source>
        <dbReference type="ARBA" id="ARBA00022679"/>
    </source>
</evidence>
<dbReference type="InterPro" id="IPR004358">
    <property type="entry name" value="Sig_transdc_His_kin-like_C"/>
</dbReference>
<keyword evidence="9 16" id="KW-0418">Kinase</keyword>
<evidence type="ECO:0000259" key="15">
    <source>
        <dbReference type="PROSITE" id="PS50885"/>
    </source>
</evidence>
<reference evidence="16 17" key="1">
    <citation type="journal article" date="2003" name="Genome Res.">
        <title>Comparative genome analysis of Vibrio vulnificus, a marine pathogen.</title>
        <authorList>
            <person name="Chen C.Y."/>
            <person name="Wu K.M."/>
            <person name="Chang Y.C."/>
            <person name="Chang C.H."/>
            <person name="Tsai H.C."/>
            <person name="Liao T.L."/>
            <person name="Liu Y.M."/>
            <person name="Chen H.J."/>
            <person name="Shen A.B."/>
            <person name="Li J.C."/>
            <person name="Su T.L."/>
            <person name="Shao C.P."/>
            <person name="Lee C.T."/>
            <person name="Hor L.I."/>
            <person name="Tsai S.F."/>
        </authorList>
    </citation>
    <scope>NUCLEOTIDE SEQUENCE [LARGE SCALE GENOMIC DNA]</scope>
    <source>
        <strain evidence="16 17">YJ016</strain>
    </source>
</reference>
<evidence type="ECO:0000256" key="4">
    <source>
        <dbReference type="ARBA" id="ARBA00012438"/>
    </source>
</evidence>
<evidence type="ECO:0000256" key="8">
    <source>
        <dbReference type="ARBA" id="ARBA00022692"/>
    </source>
</evidence>
<keyword evidence="10 13" id="KW-1133">Transmembrane helix</keyword>
<dbReference type="GO" id="GO:0000155">
    <property type="term" value="F:phosphorelay sensor kinase activity"/>
    <property type="evidence" value="ECO:0007669"/>
    <property type="project" value="InterPro"/>
</dbReference>
<dbReference type="InterPro" id="IPR003660">
    <property type="entry name" value="HAMP_dom"/>
</dbReference>
<sequence>MAINRRHRVILAWHAKRWSANTKSGKPRKRIMQSDQTLWSTWRYRFKSMVRYRLLFLTSAPIFLTLIALIGISVYWSIHYTWSSALIDVSERLGVANNSITLLQQKQANYVKAFAESYQFRTRINQPMDQDDLQQWVHKQKKQYQLDFLAFHRVDTIEQKFRFLDLTKRESFFDVLSETELQRLDPDLAKRAEVPILKTGKIETRGLISRTVIPVFNQSNDLIGFLDGGLLLNNSTVLVDQIRDLIYIGDEDSLRPIGTVTLFMEDLRVSTNVPLDSEDQIGRAIGTRVSGEVHKSVLQQGERWVNRAFVYDAWYITAYQPIRDQYNNTIGMLYTGYLMWPFVKAYLTNIVEISVITLTLLVVSGLLVYRGSRDLFRPIERIHKVVKLVQLGKDKRIGALGLDENHELAQLAKQFDNMLDLLKTREQQIKQAANELEQKVLERTASLNEKTEQLEHHIRLLNQTRDKLIVNEKLAALGELTAGIAHEINNPTAVILGNVELIRFELGEDAARVEEEIETVMAQIDRIRNITRSLLQYSRQGGVQDEIIWQHVNPIIEESITLVKTGSKKRTIEFVTELNAHTSVEVNRHQLLQILVNLQMNAIHAMNGEGRLTITSEDWLEEGESVGAVIHIEDQGCGIKPEKLSRIFDPFYTTKRDGTGLGLSVSQSLLSQSGGEIKVRSQLGIGSTFSVYLPRKNEAKLRDTLLIQ</sequence>
<dbReference type="CDD" id="cd00082">
    <property type="entry name" value="HisKA"/>
    <property type="match status" value="1"/>
</dbReference>
<feature type="transmembrane region" description="Helical" evidence="13">
    <location>
        <begin position="54"/>
        <end position="76"/>
    </location>
</feature>
<keyword evidence="11 13" id="KW-0472">Membrane</keyword>
<protein>
    <recommendedName>
        <fullName evidence="4">histidine kinase</fullName>
        <ecNumber evidence="4">2.7.13.3</ecNumber>
    </recommendedName>
</protein>
<evidence type="ECO:0000256" key="11">
    <source>
        <dbReference type="ARBA" id="ARBA00023136"/>
    </source>
</evidence>
<dbReference type="InterPro" id="IPR003594">
    <property type="entry name" value="HATPase_dom"/>
</dbReference>
<keyword evidence="7" id="KW-0808">Transferase</keyword>
<feature type="domain" description="Histidine kinase" evidence="14">
    <location>
        <begin position="483"/>
        <end position="697"/>
    </location>
</feature>